<feature type="compositionally biased region" description="Polar residues" evidence="1">
    <location>
        <begin position="22"/>
        <end position="60"/>
    </location>
</feature>
<feature type="region of interest" description="Disordered" evidence="1">
    <location>
        <begin position="22"/>
        <end position="109"/>
    </location>
</feature>
<protein>
    <submittedName>
        <fullName evidence="2">Uncharacterized protein</fullName>
    </submittedName>
</protein>
<proteinExistence type="predicted"/>
<gene>
    <name evidence="2" type="ORF">PR002_g26658</name>
</gene>
<name>A0A6A3HQN6_9STRA</name>
<comment type="caution">
    <text evidence="2">The sequence shown here is derived from an EMBL/GenBank/DDBJ whole genome shotgun (WGS) entry which is preliminary data.</text>
</comment>
<dbReference type="EMBL" id="QXFU01003903">
    <property type="protein sequence ID" value="KAE8971961.1"/>
    <property type="molecule type" value="Genomic_DNA"/>
</dbReference>
<accession>A0A6A3HQN6</accession>
<reference evidence="2 3" key="1">
    <citation type="submission" date="2018-09" db="EMBL/GenBank/DDBJ databases">
        <title>Genomic investigation of the strawberry pathogen Phytophthora fragariae indicates pathogenicity is determined by transcriptional variation in three key races.</title>
        <authorList>
            <person name="Adams T.M."/>
            <person name="Armitage A.D."/>
            <person name="Sobczyk M.K."/>
            <person name="Bates H.J."/>
            <person name="Dunwell J.M."/>
            <person name="Nellist C.F."/>
            <person name="Harrison R.J."/>
        </authorList>
    </citation>
    <scope>NUCLEOTIDE SEQUENCE [LARGE SCALE GENOMIC DNA]</scope>
    <source>
        <strain evidence="2 3">SCRP324</strain>
    </source>
</reference>
<dbReference type="Proteomes" id="UP000435112">
    <property type="component" value="Unassembled WGS sequence"/>
</dbReference>
<dbReference type="AlphaFoldDB" id="A0A6A3HQN6"/>
<evidence type="ECO:0000256" key="1">
    <source>
        <dbReference type="SAM" id="MobiDB-lite"/>
    </source>
</evidence>
<evidence type="ECO:0000313" key="3">
    <source>
        <dbReference type="Proteomes" id="UP000435112"/>
    </source>
</evidence>
<organism evidence="2 3">
    <name type="scientific">Phytophthora rubi</name>
    <dbReference type="NCBI Taxonomy" id="129364"/>
    <lineage>
        <taxon>Eukaryota</taxon>
        <taxon>Sar</taxon>
        <taxon>Stramenopiles</taxon>
        <taxon>Oomycota</taxon>
        <taxon>Peronosporomycetes</taxon>
        <taxon>Peronosporales</taxon>
        <taxon>Peronosporaceae</taxon>
        <taxon>Phytophthora</taxon>
    </lineage>
</organism>
<evidence type="ECO:0000313" key="2">
    <source>
        <dbReference type="EMBL" id="KAE8971961.1"/>
    </source>
</evidence>
<sequence>MINCSMPEGSWKTLHVRKSCNESAVWTPTTEGGTKVSGTTAESQMDSSDSSQPRTETSGPQAADEETCRESPVKRSRQDDGRQQGSGGRRVEQDRSPEFAALLASEGRE</sequence>
<feature type="compositionally biased region" description="Basic and acidic residues" evidence="1">
    <location>
        <begin position="66"/>
        <end position="82"/>
    </location>
</feature>